<accession>A0A9W8EBT2</accession>
<feature type="compositionally biased region" description="Low complexity" evidence="1">
    <location>
        <begin position="239"/>
        <end position="250"/>
    </location>
</feature>
<proteinExistence type="predicted"/>
<feature type="region of interest" description="Disordered" evidence="1">
    <location>
        <begin position="41"/>
        <end position="93"/>
    </location>
</feature>
<gene>
    <name evidence="2" type="ORF">H4R34_003687</name>
</gene>
<comment type="caution">
    <text evidence="2">The sequence shown here is derived from an EMBL/GenBank/DDBJ whole genome shotgun (WGS) entry which is preliminary data.</text>
</comment>
<keyword evidence="3" id="KW-1185">Reference proteome</keyword>
<reference evidence="2" key="1">
    <citation type="submission" date="2022-07" db="EMBL/GenBank/DDBJ databases">
        <title>Phylogenomic reconstructions and comparative analyses of Kickxellomycotina fungi.</title>
        <authorList>
            <person name="Reynolds N.K."/>
            <person name="Stajich J.E."/>
            <person name="Barry K."/>
            <person name="Grigoriev I.V."/>
            <person name="Crous P."/>
            <person name="Smith M.E."/>
        </authorList>
    </citation>
    <scope>NUCLEOTIDE SEQUENCE</scope>
    <source>
        <strain evidence="2">RSA 567</strain>
    </source>
</reference>
<organism evidence="2 3">
    <name type="scientific">Dimargaris verticillata</name>
    <dbReference type="NCBI Taxonomy" id="2761393"/>
    <lineage>
        <taxon>Eukaryota</taxon>
        <taxon>Fungi</taxon>
        <taxon>Fungi incertae sedis</taxon>
        <taxon>Zoopagomycota</taxon>
        <taxon>Kickxellomycotina</taxon>
        <taxon>Dimargaritomycetes</taxon>
        <taxon>Dimargaritales</taxon>
        <taxon>Dimargaritaceae</taxon>
        <taxon>Dimargaris</taxon>
    </lineage>
</organism>
<dbReference type="EMBL" id="JANBQB010000369">
    <property type="protein sequence ID" value="KAJ1977168.1"/>
    <property type="molecule type" value="Genomic_DNA"/>
</dbReference>
<protein>
    <submittedName>
        <fullName evidence="2">Uncharacterized protein</fullName>
    </submittedName>
</protein>
<dbReference type="AlphaFoldDB" id="A0A9W8EBT2"/>
<evidence type="ECO:0000313" key="2">
    <source>
        <dbReference type="EMBL" id="KAJ1977168.1"/>
    </source>
</evidence>
<evidence type="ECO:0000256" key="1">
    <source>
        <dbReference type="SAM" id="MobiDB-lite"/>
    </source>
</evidence>
<feature type="region of interest" description="Disordered" evidence="1">
    <location>
        <begin position="226"/>
        <end position="250"/>
    </location>
</feature>
<evidence type="ECO:0000313" key="3">
    <source>
        <dbReference type="Proteomes" id="UP001151582"/>
    </source>
</evidence>
<name>A0A9W8EBT2_9FUNG</name>
<sequence>MRLFSMTSTPAVQGDDCRAAESLPTPRLKFVRRLWRRFTRPSRPATTTLQQPPPSRAADAEPTSGPPTPTQVLVPASAGCDSNPPEPTPRPRSACEGLLEELQALDSAKSRDALLLETLKLRLENKGLESRLRLAELEHRADAVRLRIANGQIQTLNSRVEFYKEIKQALEASSVLSKLRVEQYDLEATQMVQYIEELTATQTQCIGLVNHLLHVTILADIGRRSTQGHPVVGSERNGRPPGLRPRGQRQ</sequence>
<dbReference type="OrthoDB" id="10426148at2759"/>
<dbReference type="Proteomes" id="UP001151582">
    <property type="component" value="Unassembled WGS sequence"/>
</dbReference>